<protein>
    <submittedName>
        <fullName evidence="6">Superfamily II DNA RNA helicase</fullName>
    </submittedName>
</protein>
<keyword evidence="2" id="KW-0067">ATP-binding</keyword>
<dbReference type="SMART" id="SM00490">
    <property type="entry name" value="HELICc"/>
    <property type="match status" value="1"/>
</dbReference>
<organism evidence="6 7">
    <name type="scientific">Levilactobacillus paucivorans</name>
    <dbReference type="NCBI Taxonomy" id="616990"/>
    <lineage>
        <taxon>Bacteria</taxon>
        <taxon>Bacillati</taxon>
        <taxon>Bacillota</taxon>
        <taxon>Bacilli</taxon>
        <taxon>Lactobacillales</taxon>
        <taxon>Lactobacillaceae</taxon>
        <taxon>Levilactobacillus</taxon>
    </lineage>
</organism>
<feature type="domain" description="Helicase C-terminal" evidence="5">
    <location>
        <begin position="272"/>
        <end position="418"/>
    </location>
</feature>
<dbReference type="SUPFAM" id="SSF52540">
    <property type="entry name" value="P-loop containing nucleoside triphosphate hydrolases"/>
    <property type="match status" value="1"/>
</dbReference>
<keyword evidence="3" id="KW-0238">DNA-binding</keyword>
<dbReference type="InterPro" id="IPR014001">
    <property type="entry name" value="Helicase_ATP-bd"/>
</dbReference>
<dbReference type="InterPro" id="IPR001650">
    <property type="entry name" value="Helicase_C-like"/>
</dbReference>
<feature type="domain" description="Helicase ATP-binding" evidence="4">
    <location>
        <begin position="86"/>
        <end position="238"/>
    </location>
</feature>
<dbReference type="GO" id="GO:0006270">
    <property type="term" value="P:DNA replication initiation"/>
    <property type="evidence" value="ECO:0007669"/>
    <property type="project" value="TreeGrafter"/>
</dbReference>
<dbReference type="Pfam" id="PF00270">
    <property type="entry name" value="DEAD"/>
    <property type="match status" value="1"/>
</dbReference>
<accession>A0A0R2LQ69</accession>
<keyword evidence="7" id="KW-1185">Reference proteome</keyword>
<dbReference type="PROSITE" id="PS51194">
    <property type="entry name" value="HELICASE_CTER"/>
    <property type="match status" value="1"/>
</dbReference>
<keyword evidence="1" id="KW-0547">Nucleotide-binding</keyword>
<dbReference type="Pfam" id="PF00271">
    <property type="entry name" value="Helicase_C"/>
    <property type="match status" value="1"/>
</dbReference>
<dbReference type="GO" id="GO:0043138">
    <property type="term" value="F:3'-5' DNA helicase activity"/>
    <property type="evidence" value="ECO:0007669"/>
    <property type="project" value="TreeGrafter"/>
</dbReference>
<comment type="caution">
    <text evidence="6">The sequence shown here is derived from an EMBL/GenBank/DDBJ whole genome shotgun (WGS) entry which is preliminary data.</text>
</comment>
<name>A0A0R2LQ69_9LACO</name>
<gene>
    <name evidence="6" type="ORF">IV54_GL000134</name>
</gene>
<dbReference type="Gene3D" id="3.40.50.300">
    <property type="entry name" value="P-loop containing nucleotide triphosphate hydrolases"/>
    <property type="match status" value="2"/>
</dbReference>
<dbReference type="GO" id="GO:0003677">
    <property type="term" value="F:DNA binding"/>
    <property type="evidence" value="ECO:0007669"/>
    <property type="project" value="UniProtKB-KW"/>
</dbReference>
<evidence type="ECO:0000313" key="6">
    <source>
        <dbReference type="EMBL" id="KRO03545.1"/>
    </source>
</evidence>
<evidence type="ECO:0000259" key="5">
    <source>
        <dbReference type="PROSITE" id="PS51194"/>
    </source>
</evidence>
<dbReference type="PANTHER" id="PTHR30580">
    <property type="entry name" value="PRIMOSOMAL PROTEIN N"/>
    <property type="match status" value="1"/>
</dbReference>
<sequence>MVTSHAIAAVGQRWQCQRCNQWIAATDRLPNGDWYCRTCLQLGRLTSRDRLYTIPEPNRFARLVAGGLTWHGQLSPLQMQAAQAVRKHALGGQRQLLWAVTGAGKTEIVYPALADALARGWRVAWVSPRIDVCLELAPRLQRDFGGVEQCVLYGGQPVPYHYCQLTICTTHQLLRFDQAFDWIIVDEVDAFPLATSPMLQVAIDRAQKAQGSCLYLTATPGERLQREIKQRKLAVTYLPLRYHGYLLPRLQLKISWRWRQQLRRGRLPAGLQRQLRLWWTTRRPFLVFVPHVADLPVVMAVLMQAGLSGGTTVHAADPDRQAKVQAFREGHYHFLLTTTILERGVTFPKVAVAILGADDPVFSTAALVQIAGRVGRLASDPGGQVLACCHSNARHVQRARAMITRLNRQGRRQGGRPC</sequence>
<dbReference type="PANTHER" id="PTHR30580:SF1">
    <property type="entry name" value="COMF OPERON PROTEIN 1"/>
    <property type="match status" value="1"/>
</dbReference>
<dbReference type="STRING" id="616990.IV54_GL000134"/>
<dbReference type="GO" id="GO:0006310">
    <property type="term" value="P:DNA recombination"/>
    <property type="evidence" value="ECO:0007669"/>
    <property type="project" value="TreeGrafter"/>
</dbReference>
<evidence type="ECO:0000256" key="1">
    <source>
        <dbReference type="ARBA" id="ARBA00022741"/>
    </source>
</evidence>
<keyword evidence="6" id="KW-0347">Helicase</keyword>
<dbReference type="SMART" id="SM00487">
    <property type="entry name" value="DEXDc"/>
    <property type="match status" value="1"/>
</dbReference>
<evidence type="ECO:0000313" key="7">
    <source>
        <dbReference type="Proteomes" id="UP000051906"/>
    </source>
</evidence>
<dbReference type="GO" id="GO:0006302">
    <property type="term" value="P:double-strand break repair"/>
    <property type="evidence" value="ECO:0007669"/>
    <property type="project" value="TreeGrafter"/>
</dbReference>
<dbReference type="AlphaFoldDB" id="A0A0R2LQ69"/>
<dbReference type="Proteomes" id="UP000051906">
    <property type="component" value="Unassembled WGS sequence"/>
</dbReference>
<reference evidence="6 7" key="1">
    <citation type="journal article" date="2015" name="Genome Announc.">
        <title>Expanding the biotechnology potential of lactobacilli through comparative genomics of 213 strains and associated genera.</title>
        <authorList>
            <person name="Sun Z."/>
            <person name="Harris H.M."/>
            <person name="McCann A."/>
            <person name="Guo C."/>
            <person name="Argimon S."/>
            <person name="Zhang W."/>
            <person name="Yang X."/>
            <person name="Jeffery I.B."/>
            <person name="Cooney J.C."/>
            <person name="Kagawa T.F."/>
            <person name="Liu W."/>
            <person name="Song Y."/>
            <person name="Salvetti E."/>
            <person name="Wrobel A."/>
            <person name="Rasinkangas P."/>
            <person name="Parkhill J."/>
            <person name="Rea M.C."/>
            <person name="O'Sullivan O."/>
            <person name="Ritari J."/>
            <person name="Douillard F.P."/>
            <person name="Paul Ross R."/>
            <person name="Yang R."/>
            <person name="Briner A.E."/>
            <person name="Felis G.E."/>
            <person name="de Vos W.M."/>
            <person name="Barrangou R."/>
            <person name="Klaenhammer T.R."/>
            <person name="Caufield P.W."/>
            <person name="Cui Y."/>
            <person name="Zhang H."/>
            <person name="O'Toole P.W."/>
        </authorList>
    </citation>
    <scope>NUCLEOTIDE SEQUENCE [LARGE SCALE GENOMIC DNA]</scope>
    <source>
        <strain evidence="6 7">DSM 22467</strain>
    </source>
</reference>
<dbReference type="InterPro" id="IPR027417">
    <property type="entry name" value="P-loop_NTPase"/>
</dbReference>
<dbReference type="EMBL" id="JQCA01000074">
    <property type="protein sequence ID" value="KRO03545.1"/>
    <property type="molecule type" value="Genomic_DNA"/>
</dbReference>
<dbReference type="PATRIC" id="fig|616990.3.peg.141"/>
<evidence type="ECO:0000256" key="3">
    <source>
        <dbReference type="ARBA" id="ARBA00023125"/>
    </source>
</evidence>
<dbReference type="PROSITE" id="PS51192">
    <property type="entry name" value="HELICASE_ATP_BIND_1"/>
    <property type="match status" value="1"/>
</dbReference>
<dbReference type="InterPro" id="IPR011545">
    <property type="entry name" value="DEAD/DEAH_box_helicase_dom"/>
</dbReference>
<evidence type="ECO:0000259" key="4">
    <source>
        <dbReference type="PROSITE" id="PS51192"/>
    </source>
</evidence>
<dbReference type="GO" id="GO:0005524">
    <property type="term" value="F:ATP binding"/>
    <property type="evidence" value="ECO:0007669"/>
    <property type="project" value="UniProtKB-KW"/>
</dbReference>
<evidence type="ECO:0000256" key="2">
    <source>
        <dbReference type="ARBA" id="ARBA00022840"/>
    </source>
</evidence>
<proteinExistence type="predicted"/>
<keyword evidence="6" id="KW-0378">Hydrolase</keyword>